<evidence type="ECO:0000313" key="2">
    <source>
        <dbReference type="EMBL" id="USS85509.1"/>
    </source>
</evidence>
<gene>
    <name evidence="2" type="ORF">M3M35_02260</name>
</gene>
<dbReference type="Pfam" id="PF13307">
    <property type="entry name" value="Helicase_C_2"/>
    <property type="match status" value="1"/>
</dbReference>
<dbReference type="InterPro" id="IPR027417">
    <property type="entry name" value="P-loop_NTPase"/>
</dbReference>
<keyword evidence="2" id="KW-0378">Hydrolase</keyword>
<proteinExistence type="predicted"/>
<dbReference type="InterPro" id="IPR014001">
    <property type="entry name" value="Helicase_ATP-bd"/>
</dbReference>
<dbReference type="Proteomes" id="UP001056707">
    <property type="component" value="Chromosome"/>
</dbReference>
<dbReference type="Gene3D" id="3.40.50.300">
    <property type="entry name" value="P-loop containing nucleotide triphosphate hydrolases"/>
    <property type="match status" value="2"/>
</dbReference>
<name>A0ABY5BT20_9LACO</name>
<dbReference type="Pfam" id="PF04851">
    <property type="entry name" value="ResIII"/>
    <property type="match status" value="1"/>
</dbReference>
<evidence type="ECO:0000313" key="3">
    <source>
        <dbReference type="Proteomes" id="UP001056707"/>
    </source>
</evidence>
<feature type="domain" description="Helicase ATP-binding" evidence="1">
    <location>
        <begin position="48"/>
        <end position="313"/>
    </location>
</feature>
<dbReference type="SMART" id="SM00491">
    <property type="entry name" value="HELICc2"/>
    <property type="match status" value="1"/>
</dbReference>
<keyword evidence="3" id="KW-1185">Reference proteome</keyword>
<dbReference type="SUPFAM" id="SSF52540">
    <property type="entry name" value="P-loop containing nucleoside triphosphate hydrolases"/>
    <property type="match status" value="1"/>
</dbReference>
<dbReference type="PROSITE" id="PS51192">
    <property type="entry name" value="HELICASE_ATP_BIND_1"/>
    <property type="match status" value="1"/>
</dbReference>
<reference evidence="2" key="1">
    <citation type="submission" date="2022-05" db="EMBL/GenBank/DDBJ databases">
        <authorList>
            <person name="Oliphant S.A."/>
            <person name="Watson-Haigh N.S."/>
            <person name="Sumby K.M."/>
            <person name="Gardner J.M."/>
            <person name="Jiranek V."/>
        </authorList>
    </citation>
    <scope>NUCLEOTIDE SEQUENCE</scope>
    <source>
        <strain evidence="2">KI16_H9</strain>
    </source>
</reference>
<accession>A0ABY5BT20</accession>
<sequence>MVDFSKKIKNLNKDVIINPIYIYNDLDRQTTKVGPLRKSQEFVLNDWFENRIDKKDVLLKLNTGAGKTLVGLLILESRRRQENSGIEIYLCNDMNLINQTINQAKLFGINLETISENNEIPDDVIARKKILITSVQKFFNGKTIFNSQYSNIDGLVIDDAHSSSELIKQSCVMKITKSNNKQLYNNLFNLLSDGLKSQGFGDFEDLKNNVNNNLFLPVPYWTWIDKIEEVTRLLSDHSSRSNELKFVWPLLKNKLKYCDCIFSGDRIEIQPLKYPLNNYKGFINANQRIFMSATTASDSVLIKDLDIGENAIKNPLVYPDEKWSGEKMIIIPSIISDNFQRGDIVKEFGSKTNNTFGITIIVPNFYKTCDWKKYGSIIGRKENLEGILETYHKNKFSKPLVLVNRYDGIDLPDDETRILILDSLPKSVSLMDKYIESVVPNGTENKLKIAQKIEQGLGRSVRADTDYSVIIFTGPDLVSFVRDPDNQQYFSKQTLKQIQIGIEISEEAKKDINNDNYLKVLSDLIKQSLLRDEDWKEFYKEQMESLDYSENAHDNIAKISKENVILKDAVNPYVNIDKFNIFIDNFISHYCSSDEEKGWYEQIKARVNYFSSKIDSEKYQKKAYNYNNGLLLLEDSIEISKLKPLMNDERISNIINEIKSYKTYENLLNHIMDITAKLTFGTNSKEFENAMDDIGKILGFKTERPDYEYKKGPDHLWAVKDNLYFIIEDKNKVKESREKINKNEMGQMNNSIGWFNANYHQNDYHAFLVIPTKYHDPAANFNGNVTIIRKGKLNFLTTNIKNFIKEFSNIDLNSLSNDMVRSCILKHSLEIDNFIDNYSEKYV</sequence>
<dbReference type="EMBL" id="CP097116">
    <property type="protein sequence ID" value="USS85509.1"/>
    <property type="molecule type" value="Genomic_DNA"/>
</dbReference>
<keyword evidence="2" id="KW-0347">Helicase</keyword>
<dbReference type="GO" id="GO:0004386">
    <property type="term" value="F:helicase activity"/>
    <property type="evidence" value="ECO:0007669"/>
    <property type="project" value="UniProtKB-KW"/>
</dbReference>
<keyword evidence="2" id="KW-0547">Nucleotide-binding</keyword>
<dbReference type="SMART" id="SM00487">
    <property type="entry name" value="DEXDc"/>
    <property type="match status" value="1"/>
</dbReference>
<dbReference type="InterPro" id="IPR006555">
    <property type="entry name" value="ATP-dep_Helicase_C"/>
</dbReference>
<keyword evidence="2" id="KW-0067">ATP-binding</keyword>
<dbReference type="RefSeq" id="WP_252750404.1">
    <property type="nucleotide sequence ID" value="NZ_CP097116.1"/>
</dbReference>
<dbReference type="InterPro" id="IPR006935">
    <property type="entry name" value="Helicase/UvrB_N"/>
</dbReference>
<organism evidence="2 3">
    <name type="scientific">Fructilactobacillus myrtifloralis</name>
    <dbReference type="NCBI Taxonomy" id="2940301"/>
    <lineage>
        <taxon>Bacteria</taxon>
        <taxon>Bacillati</taxon>
        <taxon>Bacillota</taxon>
        <taxon>Bacilli</taxon>
        <taxon>Lactobacillales</taxon>
        <taxon>Lactobacillaceae</taxon>
        <taxon>Fructilactobacillus</taxon>
    </lineage>
</organism>
<protein>
    <submittedName>
        <fullName evidence="2">DEAD/DEAH box helicase family protein</fullName>
    </submittedName>
</protein>
<evidence type="ECO:0000259" key="1">
    <source>
        <dbReference type="PROSITE" id="PS51192"/>
    </source>
</evidence>